<feature type="compositionally biased region" description="Basic and acidic residues" evidence="1">
    <location>
        <begin position="150"/>
        <end position="167"/>
    </location>
</feature>
<feature type="compositionally biased region" description="Low complexity" evidence="1">
    <location>
        <begin position="282"/>
        <end position="293"/>
    </location>
</feature>
<dbReference type="AlphaFoldDB" id="A0A1D9Q8J7"/>
<proteinExistence type="predicted"/>
<evidence type="ECO:0000313" key="3">
    <source>
        <dbReference type="Proteomes" id="UP000177798"/>
    </source>
</evidence>
<feature type="compositionally biased region" description="Polar residues" evidence="1">
    <location>
        <begin position="7"/>
        <end position="17"/>
    </location>
</feature>
<feature type="compositionally biased region" description="Polar residues" evidence="1">
    <location>
        <begin position="367"/>
        <end position="377"/>
    </location>
</feature>
<dbReference type="VEuPathDB" id="FungiDB:sscle_07g060380"/>
<feature type="region of interest" description="Disordered" evidence="1">
    <location>
        <begin position="74"/>
        <end position="184"/>
    </location>
</feature>
<feature type="compositionally biased region" description="Low complexity" evidence="1">
    <location>
        <begin position="99"/>
        <end position="131"/>
    </location>
</feature>
<reference evidence="3" key="1">
    <citation type="journal article" date="2017" name="Genome Biol. Evol.">
        <title>The complete genome sequence of the phytopathogenic fungus Sclerotinia sclerotiorum reveals insights into the genome architecture of broad host range pathogens.</title>
        <authorList>
            <person name="Derbyshire M."/>
            <person name="Denton-Giles M."/>
            <person name="Hegedus D."/>
            <person name="Seifbarghy S."/>
            <person name="Rollins J."/>
            <person name="van Kan J."/>
            <person name="Seidl M.F."/>
            <person name="Faino L."/>
            <person name="Mbengue M."/>
            <person name="Navaud O."/>
            <person name="Raffaele S."/>
            <person name="Hammond-Kosack K."/>
            <person name="Heard S."/>
            <person name="Oliver R."/>
        </authorList>
    </citation>
    <scope>NUCLEOTIDE SEQUENCE [LARGE SCALE GENOMIC DNA]</scope>
    <source>
        <strain evidence="3">ATCC 18683 / 1980 / Ss-1</strain>
    </source>
</reference>
<feature type="compositionally biased region" description="Basic and acidic residues" evidence="1">
    <location>
        <begin position="314"/>
        <end position="333"/>
    </location>
</feature>
<dbReference type="OrthoDB" id="3545540at2759"/>
<organism evidence="2 3">
    <name type="scientific">Sclerotinia sclerotiorum (strain ATCC 18683 / 1980 / Ss-1)</name>
    <name type="common">White mold</name>
    <name type="synonym">Whetzelinia sclerotiorum</name>
    <dbReference type="NCBI Taxonomy" id="665079"/>
    <lineage>
        <taxon>Eukaryota</taxon>
        <taxon>Fungi</taxon>
        <taxon>Dikarya</taxon>
        <taxon>Ascomycota</taxon>
        <taxon>Pezizomycotina</taxon>
        <taxon>Leotiomycetes</taxon>
        <taxon>Helotiales</taxon>
        <taxon>Sclerotiniaceae</taxon>
        <taxon>Sclerotinia</taxon>
    </lineage>
</organism>
<protein>
    <submittedName>
        <fullName evidence="2">Uncharacterized protein</fullName>
    </submittedName>
</protein>
<feature type="compositionally biased region" description="Polar residues" evidence="1">
    <location>
        <begin position="82"/>
        <end position="98"/>
    </location>
</feature>
<feature type="compositionally biased region" description="Polar residues" evidence="1">
    <location>
        <begin position="350"/>
        <end position="359"/>
    </location>
</feature>
<dbReference type="Proteomes" id="UP000177798">
    <property type="component" value="Chromosome 7"/>
</dbReference>
<evidence type="ECO:0000313" key="2">
    <source>
        <dbReference type="EMBL" id="APA11268.1"/>
    </source>
</evidence>
<sequence>MSRKTYKYSQSRGYQESESGEYDADHEKITTYKQDSKTKKWVLDINGKFNNAGKPVETYKYCKADREYRRDVRGIYDKNGKEISNLTAAVNSERSATPRTSAGPSNSGSSSRSRTETRPSSGANTSSSSSRPRTEPRNVPTADNSGGRRLTTEEIERQNLEDARATEHYNNPEAPPSYHGRESYVNIDRNNPLYAAQGIRGNQPVPRYTANAPSVPKPTNQTYALGRGNAPSAETFGGRRNLKVPLEYSSGDAKNRRGNNMTSSGELSRGYSSNSQNMFNMSGLSEGLSFSSEDGADKKYRKSGAGSGSSRSQAVDKNKDKEAGKKSNKEGKKPATSSATTVDKKYGSRQIPTSGSSSFADEENSSEDSPPQRSRTGISGRESGSARSDRRHADSTSVRKRDTSTQRKERKRKDADHAAAAAKRDHRVHKLQSSSDDELYRMPS</sequence>
<feature type="region of interest" description="Disordered" evidence="1">
    <location>
        <begin position="211"/>
        <end position="444"/>
    </location>
</feature>
<feature type="compositionally biased region" description="Basic and acidic residues" evidence="1">
    <location>
        <begin position="387"/>
        <end position="417"/>
    </location>
</feature>
<dbReference type="RefSeq" id="XP_001587505.1">
    <property type="nucleotide sequence ID" value="XM_001587455.1"/>
</dbReference>
<dbReference type="KEGG" id="ssl:SS1G_11497"/>
<feature type="region of interest" description="Disordered" evidence="1">
    <location>
        <begin position="1"/>
        <end position="23"/>
    </location>
</feature>
<gene>
    <name evidence="2" type="ORF">sscle_07g060380</name>
</gene>
<feature type="compositionally biased region" description="Polar residues" evidence="1">
    <location>
        <begin position="258"/>
        <end position="280"/>
    </location>
</feature>
<name>A0A1D9Q8J7_SCLS1</name>
<dbReference type="EMBL" id="CP017820">
    <property type="protein sequence ID" value="APA11268.1"/>
    <property type="molecule type" value="Genomic_DNA"/>
</dbReference>
<accession>A0A1D9Q8J7</accession>
<evidence type="ECO:0000256" key="1">
    <source>
        <dbReference type="SAM" id="MobiDB-lite"/>
    </source>
</evidence>
<dbReference type="OMA" id="CKADREY"/>